<dbReference type="AlphaFoldDB" id="A0A1G7PWP3"/>
<evidence type="ECO:0000313" key="2">
    <source>
        <dbReference type="Proteomes" id="UP000183812"/>
    </source>
</evidence>
<dbReference type="Proteomes" id="UP000183812">
    <property type="component" value="Unassembled WGS sequence"/>
</dbReference>
<dbReference type="SUPFAM" id="SSF69279">
    <property type="entry name" value="Phage tail proteins"/>
    <property type="match status" value="1"/>
</dbReference>
<dbReference type="EMBL" id="FNAY01000020">
    <property type="protein sequence ID" value="SDF89770.1"/>
    <property type="molecule type" value="Genomic_DNA"/>
</dbReference>
<sequence length="336" mass="35989">MIDSPIIALTADGNALASARVLEVEITDEAGFKSDQLIVVLDDADPQIARPREGAKLTISIGYRMTGLVEFGTYVVEEIERSGWPRELVMIAKAADGAGALKEPRTRSWEGKTVADILKQIASDNGLTPVVAEKLGAIKVPFLAQTEESDQHLLTRLGQRIGAVITPKDGRLIATERHGAKTASGQDMPEVKVGPGDLIASSGYRVTLKPSARFGEVRGRWRDRQGGATREVREKAADKGPLKTLREVYQSEDECRCAVSAEARRVRAGEAELTLMMAGTPKARAEARVTVSGVSLDADGAWVCKQVTHRWSFRSGGGATTEMVCEYGASGAKASG</sequence>
<protein>
    <recommendedName>
        <fullName evidence="3">Phage late control D family protein</fullName>
    </recommendedName>
</protein>
<proteinExistence type="predicted"/>
<evidence type="ECO:0000313" key="1">
    <source>
        <dbReference type="EMBL" id="SDF89770.1"/>
    </source>
</evidence>
<dbReference type="Pfam" id="PF05954">
    <property type="entry name" value="Phage_GPD"/>
    <property type="match status" value="1"/>
</dbReference>
<gene>
    <name evidence="1" type="ORF">SAMN04244550_03048</name>
</gene>
<dbReference type="RefSeq" id="WP_074555679.1">
    <property type="nucleotide sequence ID" value="NZ_CP119563.1"/>
</dbReference>
<reference evidence="1 2" key="1">
    <citation type="submission" date="2016-10" db="EMBL/GenBank/DDBJ databases">
        <authorList>
            <person name="de Groot N.N."/>
        </authorList>
    </citation>
    <scope>NUCLEOTIDE SEQUENCE [LARGE SCALE GENOMIC DNA]</scope>
    <source>
        <strain evidence="2">DSM 938 / 37b4</strain>
    </source>
</reference>
<accession>A0A1G7PWP3</accession>
<evidence type="ECO:0008006" key="3">
    <source>
        <dbReference type="Google" id="ProtNLM"/>
    </source>
</evidence>
<name>A0A1G7PWP3_RHOCA</name>
<organism evidence="1 2">
    <name type="scientific">Rhodobacter capsulatus</name>
    <name type="common">Rhodopseudomonas capsulata</name>
    <dbReference type="NCBI Taxonomy" id="1061"/>
    <lineage>
        <taxon>Bacteria</taxon>
        <taxon>Pseudomonadati</taxon>
        <taxon>Pseudomonadota</taxon>
        <taxon>Alphaproteobacteria</taxon>
        <taxon>Rhodobacterales</taxon>
        <taxon>Rhodobacter group</taxon>
        <taxon>Rhodobacter</taxon>
    </lineage>
</organism>
<dbReference type="OrthoDB" id="4070623at2"/>